<evidence type="ECO:0000313" key="1">
    <source>
        <dbReference type="EMBL" id="EJK71271.1"/>
    </source>
</evidence>
<proteinExistence type="predicted"/>
<reference evidence="1 2" key="1">
    <citation type="journal article" date="2012" name="Genome Biol.">
        <title>Genome and low-iron response of an oceanic diatom adapted to chronic iron limitation.</title>
        <authorList>
            <person name="Lommer M."/>
            <person name="Specht M."/>
            <person name="Roy A.S."/>
            <person name="Kraemer L."/>
            <person name="Andreson R."/>
            <person name="Gutowska M.A."/>
            <person name="Wolf J."/>
            <person name="Bergner S.V."/>
            <person name="Schilhabel M.B."/>
            <person name="Klostermeier U.C."/>
            <person name="Beiko R.G."/>
            <person name="Rosenstiel P."/>
            <person name="Hippler M."/>
            <person name="Laroche J."/>
        </authorList>
    </citation>
    <scope>NUCLEOTIDE SEQUENCE [LARGE SCALE GENOMIC DNA]</scope>
    <source>
        <strain evidence="1 2">CCMP1005</strain>
    </source>
</reference>
<accession>K0TCS6</accession>
<sequence length="171" mass="18201">MRSPTDVPHEATLFALNRSSAKIVAAATISRFLSGTLEGVIKEPLVEATNSGRYHRRLDGSEEAEGRYIGRSPTRRQLARTTTLGLRQSPSNIMLLVQRQTTDGTVDAMTAANDDGSQLRDEIATTANSSIPYESVRSGEGACRPLSFPAPVIDGAVSVSADVVDHSTGDS</sequence>
<comment type="caution">
    <text evidence="1">The sequence shown here is derived from an EMBL/GenBank/DDBJ whole genome shotgun (WGS) entry which is preliminary data.</text>
</comment>
<gene>
    <name evidence="1" type="ORF">THAOC_07307</name>
</gene>
<dbReference type="AlphaFoldDB" id="K0TCS6"/>
<dbReference type="EMBL" id="AGNL01007440">
    <property type="protein sequence ID" value="EJK71271.1"/>
    <property type="molecule type" value="Genomic_DNA"/>
</dbReference>
<organism evidence="1 2">
    <name type="scientific">Thalassiosira oceanica</name>
    <name type="common">Marine diatom</name>
    <dbReference type="NCBI Taxonomy" id="159749"/>
    <lineage>
        <taxon>Eukaryota</taxon>
        <taxon>Sar</taxon>
        <taxon>Stramenopiles</taxon>
        <taxon>Ochrophyta</taxon>
        <taxon>Bacillariophyta</taxon>
        <taxon>Coscinodiscophyceae</taxon>
        <taxon>Thalassiosirophycidae</taxon>
        <taxon>Thalassiosirales</taxon>
        <taxon>Thalassiosiraceae</taxon>
        <taxon>Thalassiosira</taxon>
    </lineage>
</organism>
<protein>
    <submittedName>
        <fullName evidence="1">Uncharacterized protein</fullName>
    </submittedName>
</protein>
<dbReference type="Proteomes" id="UP000266841">
    <property type="component" value="Unassembled WGS sequence"/>
</dbReference>
<feature type="non-terminal residue" evidence="1">
    <location>
        <position position="171"/>
    </location>
</feature>
<name>K0TCS6_THAOC</name>
<evidence type="ECO:0000313" key="2">
    <source>
        <dbReference type="Proteomes" id="UP000266841"/>
    </source>
</evidence>
<keyword evidence="2" id="KW-1185">Reference proteome</keyword>